<evidence type="ECO:0000313" key="2">
    <source>
        <dbReference type="Proteomes" id="UP001454036"/>
    </source>
</evidence>
<accession>A0AAV3QBU2</accession>
<name>A0AAV3QBU2_LITER</name>
<proteinExistence type="predicted"/>
<organism evidence="1 2">
    <name type="scientific">Lithospermum erythrorhizon</name>
    <name type="common">Purple gromwell</name>
    <name type="synonym">Lithospermum officinale var. erythrorhizon</name>
    <dbReference type="NCBI Taxonomy" id="34254"/>
    <lineage>
        <taxon>Eukaryota</taxon>
        <taxon>Viridiplantae</taxon>
        <taxon>Streptophyta</taxon>
        <taxon>Embryophyta</taxon>
        <taxon>Tracheophyta</taxon>
        <taxon>Spermatophyta</taxon>
        <taxon>Magnoliopsida</taxon>
        <taxon>eudicotyledons</taxon>
        <taxon>Gunneridae</taxon>
        <taxon>Pentapetalae</taxon>
        <taxon>asterids</taxon>
        <taxon>lamiids</taxon>
        <taxon>Boraginales</taxon>
        <taxon>Boraginaceae</taxon>
        <taxon>Boraginoideae</taxon>
        <taxon>Lithospermeae</taxon>
        <taxon>Lithospermum</taxon>
    </lineage>
</organism>
<evidence type="ECO:0000313" key="1">
    <source>
        <dbReference type="EMBL" id="GAA0161554.1"/>
    </source>
</evidence>
<dbReference type="AlphaFoldDB" id="A0AAV3QBU2"/>
<keyword evidence="2" id="KW-1185">Reference proteome</keyword>
<protein>
    <submittedName>
        <fullName evidence="1">Uncharacterized protein</fullName>
    </submittedName>
</protein>
<dbReference type="EMBL" id="BAABME010004210">
    <property type="protein sequence ID" value="GAA0161554.1"/>
    <property type="molecule type" value="Genomic_DNA"/>
</dbReference>
<sequence>MSSVGGPDGKCAVHSLGSKGLAQRIQEERMTRKTPSVLNILLGLNKKKDKTTDKPIGEFNNPKLGKAYEEYRILYREQYGEDADPLQAP</sequence>
<comment type="caution">
    <text evidence="1">The sequence shown here is derived from an EMBL/GenBank/DDBJ whole genome shotgun (WGS) entry which is preliminary data.</text>
</comment>
<reference evidence="1 2" key="1">
    <citation type="submission" date="2024-01" db="EMBL/GenBank/DDBJ databases">
        <title>The complete chloroplast genome sequence of Lithospermum erythrorhizon: insights into the phylogenetic relationship among Boraginaceae species and the maternal lineages of purple gromwells.</title>
        <authorList>
            <person name="Okada T."/>
            <person name="Watanabe K."/>
        </authorList>
    </citation>
    <scope>NUCLEOTIDE SEQUENCE [LARGE SCALE GENOMIC DNA]</scope>
</reference>
<dbReference type="Proteomes" id="UP001454036">
    <property type="component" value="Unassembled WGS sequence"/>
</dbReference>
<gene>
    <name evidence="1" type="ORF">LIER_17838</name>
</gene>